<evidence type="ECO:0000313" key="5">
    <source>
        <dbReference type="Proteomes" id="UP001597048"/>
    </source>
</evidence>
<evidence type="ECO:0000313" key="4">
    <source>
        <dbReference type="EMBL" id="MFD1008542.1"/>
    </source>
</evidence>
<accession>A0ABW3KLT6</accession>
<comment type="caution">
    <text evidence="4">The sequence shown here is derived from an EMBL/GenBank/DDBJ whole genome shotgun (WGS) entry which is preliminary data.</text>
</comment>
<dbReference type="InterPro" id="IPR013976">
    <property type="entry name" value="HDOD"/>
</dbReference>
<dbReference type="InterPro" id="IPR001789">
    <property type="entry name" value="Sig_transdc_resp-reg_receiver"/>
</dbReference>
<evidence type="ECO:0000259" key="2">
    <source>
        <dbReference type="PROSITE" id="PS50110"/>
    </source>
</evidence>
<feature type="domain" description="Response regulatory" evidence="2">
    <location>
        <begin position="2"/>
        <end position="118"/>
    </location>
</feature>
<evidence type="ECO:0000259" key="3">
    <source>
        <dbReference type="PROSITE" id="PS51833"/>
    </source>
</evidence>
<feature type="modified residue" description="4-aspartylphosphate" evidence="1">
    <location>
        <position position="53"/>
    </location>
</feature>
<evidence type="ECO:0000256" key="1">
    <source>
        <dbReference type="PROSITE-ProRule" id="PRU00169"/>
    </source>
</evidence>
<dbReference type="InterPro" id="IPR011006">
    <property type="entry name" value="CheY-like_superfamily"/>
</dbReference>
<dbReference type="RefSeq" id="WP_379558520.1">
    <property type="nucleotide sequence ID" value="NZ_JBHTJS010000036.1"/>
</dbReference>
<sequence>MDILLLEDDSLVAELIGLVLSGTITGAKVRYTTLVSQAKVAWNTQPAQLVICDRNLPDGSGLDLVKLIRSEDKTTPIVMISAHSDREAVISALQYGISEFIAKPFNVTMLQQRLLPILESLSTADDDDQLIPELDAWLAKALTDKLRLPSDIAPENVLPLLAQSNELSPSELARLWQKETVLSARLLNLANSASLQRSGKPLSRLDEAISTLGIDMALSLAMALALDITGSLSDKRLVTLALHHYATAEQVASIARAMAISIGLDGLSCYTAGLLSRVGELSTLRTLQDFITLGGSLDELQITSKLAEWAPNYGNRIKQQWGLPLPVRELIGAIHMTPSHATQRALLVMHLAGLRVASQLHTPEALRMLRQSGLDVEKWATKKAPYTTANAPVQAEELPDTSN</sequence>
<proteinExistence type="predicted"/>
<dbReference type="Gene3D" id="1.10.3210.10">
    <property type="entry name" value="Hypothetical protein af1432"/>
    <property type="match status" value="1"/>
</dbReference>
<keyword evidence="1" id="KW-0597">Phosphoprotein</keyword>
<dbReference type="Proteomes" id="UP001597048">
    <property type="component" value="Unassembled WGS sequence"/>
</dbReference>
<dbReference type="PROSITE" id="PS50110">
    <property type="entry name" value="RESPONSE_REGULATORY"/>
    <property type="match status" value="1"/>
</dbReference>
<gene>
    <name evidence="4" type="ORF">ACFQ1C_10295</name>
</gene>
<reference evidence="5" key="1">
    <citation type="journal article" date="2019" name="Int. J. Syst. Evol. Microbiol.">
        <title>The Global Catalogue of Microorganisms (GCM) 10K type strain sequencing project: providing services to taxonomists for standard genome sequencing and annotation.</title>
        <authorList>
            <consortium name="The Broad Institute Genomics Platform"/>
            <consortium name="The Broad Institute Genome Sequencing Center for Infectious Disease"/>
            <person name="Wu L."/>
            <person name="Ma J."/>
        </authorList>
    </citation>
    <scope>NUCLEOTIDE SEQUENCE [LARGE SCALE GENOMIC DNA]</scope>
    <source>
        <strain evidence="5">CCUG 60525</strain>
    </source>
</reference>
<feature type="domain" description="HDOD" evidence="3">
    <location>
        <begin position="147"/>
        <end position="337"/>
    </location>
</feature>
<dbReference type="SUPFAM" id="SSF109604">
    <property type="entry name" value="HD-domain/PDEase-like"/>
    <property type="match status" value="1"/>
</dbReference>
<dbReference type="Pfam" id="PF00072">
    <property type="entry name" value="Response_reg"/>
    <property type="match status" value="1"/>
</dbReference>
<dbReference type="EMBL" id="JBHTJS010000036">
    <property type="protein sequence ID" value="MFD1008542.1"/>
    <property type="molecule type" value="Genomic_DNA"/>
</dbReference>
<dbReference type="InterPro" id="IPR051271">
    <property type="entry name" value="2C-system_Tx_regulators"/>
</dbReference>
<dbReference type="PANTHER" id="PTHR45526:SF1">
    <property type="entry name" value="TRANSCRIPTIONAL REGULATORY PROTEIN DCUR-RELATED"/>
    <property type="match status" value="1"/>
</dbReference>
<dbReference type="SMART" id="SM00448">
    <property type="entry name" value="REC"/>
    <property type="match status" value="1"/>
</dbReference>
<dbReference type="PROSITE" id="PS51833">
    <property type="entry name" value="HDOD"/>
    <property type="match status" value="1"/>
</dbReference>
<dbReference type="PANTHER" id="PTHR45526">
    <property type="entry name" value="TRANSCRIPTIONAL REGULATORY PROTEIN DPIA"/>
    <property type="match status" value="1"/>
</dbReference>
<dbReference type="Pfam" id="PF08668">
    <property type="entry name" value="HDOD"/>
    <property type="match status" value="1"/>
</dbReference>
<dbReference type="CDD" id="cd00156">
    <property type="entry name" value="REC"/>
    <property type="match status" value="1"/>
</dbReference>
<protein>
    <submittedName>
        <fullName evidence="4">Response regulator</fullName>
    </submittedName>
</protein>
<keyword evidence="5" id="KW-1185">Reference proteome</keyword>
<name>A0ABW3KLT6_9GAMM</name>
<organism evidence="4 5">
    <name type="scientific">Oceanisphaera ostreae</name>
    <dbReference type="NCBI Taxonomy" id="914151"/>
    <lineage>
        <taxon>Bacteria</taxon>
        <taxon>Pseudomonadati</taxon>
        <taxon>Pseudomonadota</taxon>
        <taxon>Gammaproteobacteria</taxon>
        <taxon>Aeromonadales</taxon>
        <taxon>Aeromonadaceae</taxon>
        <taxon>Oceanisphaera</taxon>
    </lineage>
</organism>
<dbReference type="Gene3D" id="3.40.50.2300">
    <property type="match status" value="1"/>
</dbReference>
<dbReference type="SUPFAM" id="SSF52172">
    <property type="entry name" value="CheY-like"/>
    <property type="match status" value="1"/>
</dbReference>